<feature type="transmembrane region" description="Helical" evidence="1">
    <location>
        <begin position="378"/>
        <end position="395"/>
    </location>
</feature>
<keyword evidence="1" id="KW-0812">Transmembrane</keyword>
<reference evidence="2 3" key="1">
    <citation type="submission" date="2016-10" db="EMBL/GenBank/DDBJ databases">
        <authorList>
            <person name="Varghese N."/>
            <person name="Submissions S."/>
        </authorList>
    </citation>
    <scope>NUCLEOTIDE SEQUENCE [LARGE SCALE GENOMIC DNA]</scope>
    <source>
        <strain evidence="2 3">DSM 20748</strain>
    </source>
</reference>
<name>A0A1H3EKG7_9BACI</name>
<organism evidence="2 3">
    <name type="scientific">Salimicrobium album</name>
    <dbReference type="NCBI Taxonomy" id="50717"/>
    <lineage>
        <taxon>Bacteria</taxon>
        <taxon>Bacillati</taxon>
        <taxon>Bacillota</taxon>
        <taxon>Bacilli</taxon>
        <taxon>Bacillales</taxon>
        <taxon>Bacillaceae</taxon>
        <taxon>Salimicrobium</taxon>
    </lineage>
</organism>
<gene>
    <name evidence="2" type="ORF">SAMN04488081_1262</name>
</gene>
<keyword evidence="1" id="KW-1133">Transmembrane helix</keyword>
<keyword evidence="3" id="KW-1185">Reference proteome</keyword>
<feature type="transmembrane region" description="Helical" evidence="1">
    <location>
        <begin position="318"/>
        <end position="340"/>
    </location>
</feature>
<feature type="transmembrane region" description="Helical" evidence="1">
    <location>
        <begin position="288"/>
        <end position="312"/>
    </location>
</feature>
<dbReference type="Proteomes" id="UP000198647">
    <property type="component" value="Unassembled WGS sequence"/>
</dbReference>
<feature type="transmembrane region" description="Helical" evidence="1">
    <location>
        <begin position="171"/>
        <end position="201"/>
    </location>
</feature>
<comment type="caution">
    <text evidence="2">The sequence shown here is derived from an EMBL/GenBank/DDBJ whole genome shotgun (WGS) entry which is preliminary data.</text>
</comment>
<proteinExistence type="predicted"/>
<dbReference type="EMBL" id="FNOS01000003">
    <property type="protein sequence ID" value="SDX79097.1"/>
    <property type="molecule type" value="Genomic_DNA"/>
</dbReference>
<feature type="transmembrane region" description="Helical" evidence="1">
    <location>
        <begin position="63"/>
        <end position="83"/>
    </location>
</feature>
<protein>
    <recommendedName>
        <fullName evidence="4">Dolichyl-phosphate-mannose-protein mannosyltransferase</fullName>
    </recommendedName>
</protein>
<feature type="transmembrane region" description="Helical" evidence="1">
    <location>
        <begin position="108"/>
        <end position="127"/>
    </location>
</feature>
<accession>A0A1H3EKG7</accession>
<evidence type="ECO:0000256" key="1">
    <source>
        <dbReference type="SAM" id="Phobius"/>
    </source>
</evidence>
<feature type="transmembrane region" description="Helical" evidence="1">
    <location>
        <begin position="139"/>
        <end position="159"/>
    </location>
</feature>
<feature type="transmembrane region" description="Helical" evidence="1">
    <location>
        <begin position="352"/>
        <end position="372"/>
    </location>
</feature>
<feature type="transmembrane region" description="Helical" evidence="1">
    <location>
        <begin position="36"/>
        <end position="56"/>
    </location>
</feature>
<feature type="transmembrane region" description="Helical" evidence="1">
    <location>
        <begin position="213"/>
        <end position="244"/>
    </location>
</feature>
<evidence type="ECO:0000313" key="3">
    <source>
        <dbReference type="Proteomes" id="UP000198647"/>
    </source>
</evidence>
<sequence length="406" mass="46924">MSHIKNVNYLNYSFFVTVVALLISLFFLLSVNYVDIIPIEVYPVLIFFLILVGLLYKEKISKVITFLILISFLVKSMYSYVIYKTITSPFPDSFNYLSNLEIVRQSNLSVESLTSIVGSLHFGYYYFMYIISFIFNTNYSLYVANIFLFSFSSLMFYKLLKSDFGESISKITIILFLCSFNMFLFTSNILKDSLVLFLMILSLYIYKQKKYKVLVLIPAFFLVTVRIYAGASIILAIVFDYLVFGKLTKKQKVKGVSSAIITSIVLLNLPFATNYLEKINSFLAESSVVELVVYPLVSLVKFYFSPLFWNLIAAPNVYLITFIDSFLALIFSFAVLLFIIKFFKYKDLRSKMYLYVIPIFVHALALGIEYGGDSTRQRVGVYGFIILTFIIGLLYKKHSYKKEVQR</sequence>
<evidence type="ECO:0008006" key="4">
    <source>
        <dbReference type="Google" id="ProtNLM"/>
    </source>
</evidence>
<evidence type="ECO:0000313" key="2">
    <source>
        <dbReference type="EMBL" id="SDX79097.1"/>
    </source>
</evidence>
<dbReference type="RefSeq" id="WP_093106399.1">
    <property type="nucleotide sequence ID" value="NZ_FNOS01000003.1"/>
</dbReference>
<feature type="transmembrane region" description="Helical" evidence="1">
    <location>
        <begin position="12"/>
        <end position="30"/>
    </location>
</feature>
<feature type="transmembrane region" description="Helical" evidence="1">
    <location>
        <begin position="256"/>
        <end position="276"/>
    </location>
</feature>
<keyword evidence="1" id="KW-0472">Membrane</keyword>